<proteinExistence type="predicted"/>
<reference evidence="2 3" key="1">
    <citation type="submission" date="2019-10" db="EMBL/GenBank/DDBJ databases">
        <title>Genomic analysis of Raineyella sp. CBA3103.</title>
        <authorList>
            <person name="Roh S.W."/>
        </authorList>
    </citation>
    <scope>NUCLEOTIDE SEQUENCE [LARGE SCALE GENOMIC DNA]</scope>
    <source>
        <strain evidence="2 3">CBA3103</strain>
    </source>
</reference>
<evidence type="ECO:0000313" key="2">
    <source>
        <dbReference type="EMBL" id="QGF23782.1"/>
    </source>
</evidence>
<gene>
    <name evidence="2" type="ORF">Rai3103_08960</name>
</gene>
<evidence type="ECO:0000313" key="3">
    <source>
        <dbReference type="Proteomes" id="UP000386847"/>
    </source>
</evidence>
<name>A0A5Q2FA46_9ACTN</name>
<sequence>MGVQYECSDWRSEFKADELDAIRSRIPQAIQQSQERAARAQTEYADPDGDQDVYGAGMARGVQKEVRALLAPLPSYREVPVSGTRRMLTFLGDALIFPHRVGKQMRRNHHRLRLNYLSDARRELLQKTSNVKYAAPGLFDLEDESGSDQTAQLDDALALIAEDGPRTTLFVPYYSSTPQGVGTMYFAPARLNGQYLEFTDPERLTYQQVPAAVEQVRTVLKPVAGFAEGERPRTSVKLRSHSTQEEGS</sequence>
<dbReference type="Proteomes" id="UP000386847">
    <property type="component" value="Chromosome"/>
</dbReference>
<protein>
    <submittedName>
        <fullName evidence="2">Uncharacterized protein</fullName>
    </submittedName>
</protein>
<dbReference type="AlphaFoldDB" id="A0A5Q2FA46"/>
<accession>A0A5Q2FA46</accession>
<organism evidence="2 3">
    <name type="scientific">Raineyella fluvialis</name>
    <dbReference type="NCBI Taxonomy" id="2662261"/>
    <lineage>
        <taxon>Bacteria</taxon>
        <taxon>Bacillati</taxon>
        <taxon>Actinomycetota</taxon>
        <taxon>Actinomycetes</taxon>
        <taxon>Propionibacteriales</taxon>
        <taxon>Propionibacteriaceae</taxon>
        <taxon>Raineyella</taxon>
    </lineage>
</organism>
<dbReference type="RefSeq" id="WP_153572312.1">
    <property type="nucleotide sequence ID" value="NZ_CP045725.1"/>
</dbReference>
<feature type="region of interest" description="Disordered" evidence="1">
    <location>
        <begin position="32"/>
        <end position="52"/>
    </location>
</feature>
<evidence type="ECO:0000256" key="1">
    <source>
        <dbReference type="SAM" id="MobiDB-lite"/>
    </source>
</evidence>
<dbReference type="EMBL" id="CP045725">
    <property type="protein sequence ID" value="QGF23782.1"/>
    <property type="molecule type" value="Genomic_DNA"/>
</dbReference>
<dbReference type="KEGG" id="rain:Rai3103_08960"/>
<keyword evidence="3" id="KW-1185">Reference proteome</keyword>